<accession>A0A2N4T3J8</accession>
<keyword evidence="1" id="KW-1133">Transmembrane helix</keyword>
<protein>
    <submittedName>
        <fullName evidence="2">Uncharacterized protein</fullName>
    </submittedName>
</protein>
<reference evidence="2 3" key="1">
    <citation type="submission" date="2015-12" db="EMBL/GenBank/DDBJ databases">
        <authorList>
            <person name="Shamseldin A."/>
            <person name="Moawad H."/>
            <person name="Abd El-Rahim W.M."/>
            <person name="Sadowsky M.J."/>
        </authorList>
    </citation>
    <scope>NUCLEOTIDE SEQUENCE [LARGE SCALE GENOMIC DNA]</scope>
    <source>
        <strain evidence="2 3">S43</strain>
    </source>
</reference>
<evidence type="ECO:0000256" key="1">
    <source>
        <dbReference type="SAM" id="Phobius"/>
    </source>
</evidence>
<keyword evidence="1" id="KW-0472">Membrane</keyword>
<feature type="transmembrane region" description="Helical" evidence="1">
    <location>
        <begin position="82"/>
        <end position="102"/>
    </location>
</feature>
<dbReference type="EMBL" id="LOMZ01000001">
    <property type="protein sequence ID" value="PLC12782.1"/>
    <property type="molecule type" value="Genomic_DNA"/>
</dbReference>
<comment type="caution">
    <text evidence="2">The sequence shown here is derived from an EMBL/GenBank/DDBJ whole genome shotgun (WGS) entry which is preliminary data.</text>
</comment>
<name>A0A2N4T3J8_9MICC</name>
<dbReference type="RefSeq" id="WP_101852327.1">
    <property type="nucleotide sequence ID" value="NZ_LOMZ01000001.1"/>
</dbReference>
<dbReference type="AlphaFoldDB" id="A0A2N4T3J8"/>
<keyword evidence="1" id="KW-0812">Transmembrane</keyword>
<evidence type="ECO:0000313" key="2">
    <source>
        <dbReference type="EMBL" id="PLC12782.1"/>
    </source>
</evidence>
<dbReference type="Proteomes" id="UP000234632">
    <property type="component" value="Unassembled WGS sequence"/>
</dbReference>
<feature type="transmembrane region" description="Helical" evidence="1">
    <location>
        <begin position="47"/>
        <end position="70"/>
    </location>
</feature>
<organism evidence="2 3">
    <name type="scientific">Kocuria flava</name>
    <dbReference type="NCBI Taxonomy" id="446860"/>
    <lineage>
        <taxon>Bacteria</taxon>
        <taxon>Bacillati</taxon>
        <taxon>Actinomycetota</taxon>
        <taxon>Actinomycetes</taxon>
        <taxon>Micrococcales</taxon>
        <taxon>Micrococcaceae</taxon>
        <taxon>Kocuria</taxon>
    </lineage>
</organism>
<gene>
    <name evidence="2" type="ORF">AUQ48_11810</name>
</gene>
<evidence type="ECO:0000313" key="3">
    <source>
        <dbReference type="Proteomes" id="UP000234632"/>
    </source>
</evidence>
<proteinExistence type="predicted"/>
<sequence length="122" mass="12634">MLEWPVLVLAVAAVVLTVLTADAGEALEHALAESAPIEAHAEQGELLEVAAGLFAGAAVLAVGTTGPWFTAKVPALSRVVSVRWLVPVVRALIVVAGVFLIYQTVVAGHSGAAAAWSDWRTR</sequence>